<gene>
    <name evidence="1" type="ORF">F8566_17795</name>
</gene>
<dbReference type="OrthoDB" id="4990855at2"/>
<organism evidence="1 2">
    <name type="scientific">Actinomadura rudentiformis</name>
    <dbReference type="NCBI Taxonomy" id="359158"/>
    <lineage>
        <taxon>Bacteria</taxon>
        <taxon>Bacillati</taxon>
        <taxon>Actinomycetota</taxon>
        <taxon>Actinomycetes</taxon>
        <taxon>Streptosporangiales</taxon>
        <taxon>Thermomonosporaceae</taxon>
        <taxon>Actinomadura</taxon>
    </lineage>
</organism>
<keyword evidence="2" id="KW-1185">Reference proteome</keyword>
<comment type="caution">
    <text evidence="1">The sequence shown here is derived from an EMBL/GenBank/DDBJ whole genome shotgun (WGS) entry which is preliminary data.</text>
</comment>
<reference evidence="1 2" key="1">
    <citation type="submission" date="2019-09" db="EMBL/GenBank/DDBJ databases">
        <title>Actinomadura physcomitrii sp. nov., a novel actinomycete isolated from moss [Physcomitrium sphaericum (Ludw) Fuernr].</title>
        <authorList>
            <person name="Zhuang X."/>
            <person name="Liu C."/>
        </authorList>
    </citation>
    <scope>NUCLEOTIDE SEQUENCE [LARGE SCALE GENOMIC DNA]</scope>
    <source>
        <strain evidence="1 2">HMC1</strain>
    </source>
</reference>
<sequence>MPHFTVRLVEETLDGKVEGRLIRALTDAVVEVVGEWARELVVVELFGIPRQRWGVGGAAPAGDPHLVTLNMREGALDGSRIPEAPARLIASITNAVAEVFGEGARAGVNVMLVGVPPGRSGVGGEVA</sequence>
<proteinExistence type="predicted"/>
<accession>A0A6H9Z0T6</accession>
<dbReference type="Proteomes" id="UP000468735">
    <property type="component" value="Unassembled WGS sequence"/>
</dbReference>
<dbReference type="SUPFAM" id="SSF55331">
    <property type="entry name" value="Tautomerase/MIF"/>
    <property type="match status" value="1"/>
</dbReference>
<protein>
    <submittedName>
        <fullName evidence="1">Uncharacterized protein</fullName>
    </submittedName>
</protein>
<dbReference type="AlphaFoldDB" id="A0A6H9Z0T6"/>
<dbReference type="EMBL" id="WBMT01000008">
    <property type="protein sequence ID" value="KAB2348056.1"/>
    <property type="molecule type" value="Genomic_DNA"/>
</dbReference>
<name>A0A6H9Z0T6_9ACTN</name>
<evidence type="ECO:0000313" key="1">
    <source>
        <dbReference type="EMBL" id="KAB2348056.1"/>
    </source>
</evidence>
<dbReference type="InterPro" id="IPR014347">
    <property type="entry name" value="Tautomerase/MIF_sf"/>
</dbReference>
<evidence type="ECO:0000313" key="2">
    <source>
        <dbReference type="Proteomes" id="UP000468735"/>
    </source>
</evidence>
<dbReference type="Gene3D" id="3.30.429.10">
    <property type="entry name" value="Macrophage Migration Inhibitory Factor"/>
    <property type="match status" value="2"/>
</dbReference>